<dbReference type="AlphaFoldDB" id="Q6YS15"/>
<sequence>MSVAQGGGGGTGWWVGPTRQWLKGRGRRPVGSARLQTGQPVRRCGGGKRPPTAQAAGGAGGAGGKATANGDDERLGDGDEWRTNSGWA</sequence>
<evidence type="ECO:0000313" key="3">
    <source>
        <dbReference type="Proteomes" id="UP000000763"/>
    </source>
</evidence>
<name>Q6YS15_ORYSJ</name>
<dbReference type="EMBL" id="AP006532">
    <property type="protein sequence ID" value="BAC99962.1"/>
    <property type="molecule type" value="Genomic_DNA"/>
</dbReference>
<protein>
    <submittedName>
        <fullName evidence="2">Uncharacterized protein</fullName>
    </submittedName>
</protein>
<feature type="compositionally biased region" description="Basic and acidic residues" evidence="1">
    <location>
        <begin position="71"/>
        <end position="82"/>
    </location>
</feature>
<evidence type="ECO:0000313" key="2">
    <source>
        <dbReference type="EMBL" id="BAC99962.1"/>
    </source>
</evidence>
<feature type="compositionally biased region" description="Gly residues" evidence="1">
    <location>
        <begin position="1"/>
        <end position="13"/>
    </location>
</feature>
<reference evidence="3" key="2">
    <citation type="journal article" date="2008" name="Nucleic Acids Res.">
        <title>The rice annotation project database (RAP-DB): 2008 update.</title>
        <authorList>
            <consortium name="The rice annotation project (RAP)"/>
        </authorList>
    </citation>
    <scope>GENOME REANNOTATION</scope>
    <source>
        <strain evidence="3">cv. Nipponbare</strain>
    </source>
</reference>
<organism evidence="2 3">
    <name type="scientific">Oryza sativa subsp. japonica</name>
    <name type="common">Rice</name>
    <dbReference type="NCBI Taxonomy" id="39947"/>
    <lineage>
        <taxon>Eukaryota</taxon>
        <taxon>Viridiplantae</taxon>
        <taxon>Streptophyta</taxon>
        <taxon>Embryophyta</taxon>
        <taxon>Tracheophyta</taxon>
        <taxon>Spermatophyta</taxon>
        <taxon>Magnoliopsida</taxon>
        <taxon>Liliopsida</taxon>
        <taxon>Poales</taxon>
        <taxon>Poaceae</taxon>
        <taxon>BOP clade</taxon>
        <taxon>Oryzoideae</taxon>
        <taxon>Oryzeae</taxon>
        <taxon>Oryzinae</taxon>
        <taxon>Oryza</taxon>
        <taxon>Oryza sativa</taxon>
    </lineage>
</organism>
<reference evidence="3" key="1">
    <citation type="journal article" date="2005" name="Nature">
        <title>The map-based sequence of the rice genome.</title>
        <authorList>
            <consortium name="International rice genome sequencing project (IRGSP)"/>
            <person name="Matsumoto T."/>
            <person name="Wu J."/>
            <person name="Kanamori H."/>
            <person name="Katayose Y."/>
            <person name="Fujisawa M."/>
            <person name="Namiki N."/>
            <person name="Mizuno H."/>
            <person name="Yamamoto K."/>
            <person name="Antonio B.A."/>
            <person name="Baba T."/>
            <person name="Sakata K."/>
            <person name="Nagamura Y."/>
            <person name="Aoki H."/>
            <person name="Arikawa K."/>
            <person name="Arita K."/>
            <person name="Bito T."/>
            <person name="Chiden Y."/>
            <person name="Fujitsuka N."/>
            <person name="Fukunaka R."/>
            <person name="Hamada M."/>
            <person name="Harada C."/>
            <person name="Hayashi A."/>
            <person name="Hijishita S."/>
            <person name="Honda M."/>
            <person name="Hosokawa S."/>
            <person name="Ichikawa Y."/>
            <person name="Idonuma A."/>
            <person name="Iijima M."/>
            <person name="Ikeda M."/>
            <person name="Ikeno M."/>
            <person name="Ito K."/>
            <person name="Ito S."/>
            <person name="Ito T."/>
            <person name="Ito Y."/>
            <person name="Ito Y."/>
            <person name="Iwabuchi A."/>
            <person name="Kamiya K."/>
            <person name="Karasawa W."/>
            <person name="Kurita K."/>
            <person name="Katagiri S."/>
            <person name="Kikuta A."/>
            <person name="Kobayashi H."/>
            <person name="Kobayashi N."/>
            <person name="Machita K."/>
            <person name="Maehara T."/>
            <person name="Masukawa M."/>
            <person name="Mizubayashi T."/>
            <person name="Mukai Y."/>
            <person name="Nagasaki H."/>
            <person name="Nagata Y."/>
            <person name="Naito S."/>
            <person name="Nakashima M."/>
            <person name="Nakama Y."/>
            <person name="Nakamichi Y."/>
            <person name="Nakamura M."/>
            <person name="Meguro A."/>
            <person name="Negishi M."/>
            <person name="Ohta I."/>
            <person name="Ohta T."/>
            <person name="Okamoto M."/>
            <person name="Ono N."/>
            <person name="Saji S."/>
            <person name="Sakaguchi M."/>
            <person name="Sakai K."/>
            <person name="Shibata M."/>
            <person name="Shimokawa T."/>
            <person name="Song J."/>
            <person name="Takazaki Y."/>
            <person name="Terasawa K."/>
            <person name="Tsugane M."/>
            <person name="Tsuji K."/>
            <person name="Ueda S."/>
            <person name="Waki K."/>
            <person name="Yamagata H."/>
            <person name="Yamamoto M."/>
            <person name="Yamamoto S."/>
            <person name="Yamane H."/>
            <person name="Yoshiki S."/>
            <person name="Yoshihara R."/>
            <person name="Yukawa K."/>
            <person name="Zhong H."/>
            <person name="Yano M."/>
            <person name="Yuan Q."/>
            <person name="Ouyang S."/>
            <person name="Liu J."/>
            <person name="Jones K.M."/>
            <person name="Gansberger K."/>
            <person name="Moffat K."/>
            <person name="Hill J."/>
            <person name="Bera J."/>
            <person name="Fadrosh D."/>
            <person name="Jin S."/>
            <person name="Johri S."/>
            <person name="Kim M."/>
            <person name="Overton L."/>
            <person name="Reardon M."/>
            <person name="Tsitrin T."/>
            <person name="Vuong H."/>
            <person name="Weaver B."/>
            <person name="Ciecko A."/>
            <person name="Tallon L."/>
            <person name="Jackson J."/>
            <person name="Pai G."/>
            <person name="Aken S.V."/>
            <person name="Utterback T."/>
            <person name="Reidmuller S."/>
            <person name="Feldblyum T."/>
            <person name="Hsiao J."/>
            <person name="Zismann V."/>
            <person name="Iobst S."/>
            <person name="de Vazeille A.R."/>
            <person name="Buell C.R."/>
            <person name="Ying K."/>
            <person name="Li Y."/>
            <person name="Lu T."/>
            <person name="Huang Y."/>
            <person name="Zhao Q."/>
            <person name="Feng Q."/>
            <person name="Zhang L."/>
            <person name="Zhu J."/>
            <person name="Weng Q."/>
            <person name="Mu J."/>
            <person name="Lu Y."/>
            <person name="Fan D."/>
            <person name="Liu Y."/>
            <person name="Guan J."/>
            <person name="Zhang Y."/>
            <person name="Yu S."/>
            <person name="Liu X."/>
            <person name="Zhang Y."/>
            <person name="Hong G."/>
            <person name="Han B."/>
            <person name="Choisne N."/>
            <person name="Demange N."/>
            <person name="Orjeda G."/>
            <person name="Samain S."/>
            <person name="Cattolico L."/>
            <person name="Pelletier E."/>
            <person name="Couloux A."/>
            <person name="Segurens B."/>
            <person name="Wincker P."/>
            <person name="D'Hont A."/>
            <person name="Scarpelli C."/>
            <person name="Weissenbach J."/>
            <person name="Salanoubat M."/>
            <person name="Quetier F."/>
            <person name="Yu Y."/>
            <person name="Kim H.R."/>
            <person name="Rambo T."/>
            <person name="Currie J."/>
            <person name="Collura K."/>
            <person name="Luo M."/>
            <person name="Yang T."/>
            <person name="Ammiraju J.S.S."/>
            <person name="Engler F."/>
            <person name="Soderlund C."/>
            <person name="Wing R.A."/>
            <person name="Palmer L.E."/>
            <person name="de la Bastide M."/>
            <person name="Spiegel L."/>
            <person name="Nascimento L."/>
            <person name="Zutavern T."/>
            <person name="O'Shaughnessy A."/>
            <person name="Dike S."/>
            <person name="Dedhia N."/>
            <person name="Preston R."/>
            <person name="Balija V."/>
            <person name="McCombie W.R."/>
            <person name="Chow T."/>
            <person name="Chen H."/>
            <person name="Chung M."/>
            <person name="Chen C."/>
            <person name="Shaw J."/>
            <person name="Wu H."/>
            <person name="Hsiao K."/>
            <person name="Chao Y."/>
            <person name="Chu M."/>
            <person name="Cheng C."/>
            <person name="Hour A."/>
            <person name="Lee P."/>
            <person name="Lin S."/>
            <person name="Lin Y."/>
            <person name="Liou J."/>
            <person name="Liu S."/>
            <person name="Hsing Y."/>
            <person name="Raghuvanshi S."/>
            <person name="Mohanty A."/>
            <person name="Bharti A.K."/>
            <person name="Gaur A."/>
            <person name="Gupta V."/>
            <person name="Kumar D."/>
            <person name="Ravi V."/>
            <person name="Vij S."/>
            <person name="Kapur A."/>
            <person name="Khurana P."/>
            <person name="Khurana P."/>
            <person name="Khurana J.P."/>
            <person name="Tyagi A.K."/>
            <person name="Gaikwad K."/>
            <person name="Singh A."/>
            <person name="Dalal V."/>
            <person name="Srivastava S."/>
            <person name="Dixit A."/>
            <person name="Pal A.K."/>
            <person name="Ghazi I.A."/>
            <person name="Yadav M."/>
            <person name="Pandit A."/>
            <person name="Bhargava A."/>
            <person name="Sureshbabu K."/>
            <person name="Batra K."/>
            <person name="Sharma T.R."/>
            <person name="Mohapatra T."/>
            <person name="Singh N.K."/>
            <person name="Messing J."/>
            <person name="Nelson A.B."/>
            <person name="Fuks G."/>
            <person name="Kavchok S."/>
            <person name="Keizer G."/>
            <person name="Linton E."/>
            <person name="Llaca V."/>
            <person name="Song R."/>
            <person name="Tanyolac B."/>
            <person name="Young S."/>
            <person name="Ho-Il K."/>
            <person name="Hahn J.H."/>
            <person name="Sangsakoo G."/>
            <person name="Vanavichit A."/>
            <person name="de Mattos Luiz.A.T."/>
            <person name="Zimmer P.D."/>
            <person name="Malone G."/>
            <person name="Dellagostin O."/>
            <person name="de Oliveira A.C."/>
            <person name="Bevan M."/>
            <person name="Bancroft I."/>
            <person name="Minx P."/>
            <person name="Cordum H."/>
            <person name="Wilson R."/>
            <person name="Cheng Z."/>
            <person name="Jin W."/>
            <person name="Jiang J."/>
            <person name="Leong S.A."/>
            <person name="Iwama H."/>
            <person name="Gojobori T."/>
            <person name="Itoh T."/>
            <person name="Niimura Y."/>
            <person name="Fujii Y."/>
            <person name="Habara T."/>
            <person name="Sakai H."/>
            <person name="Sato Y."/>
            <person name="Wilson G."/>
            <person name="Kumar K."/>
            <person name="McCouch S."/>
            <person name="Juretic N."/>
            <person name="Hoen D."/>
            <person name="Wright S."/>
            <person name="Bruskiewich R."/>
            <person name="Bureau T."/>
            <person name="Miyao A."/>
            <person name="Hirochika H."/>
            <person name="Nishikawa T."/>
            <person name="Kadowaki K."/>
            <person name="Sugiura M."/>
            <person name="Burr B."/>
            <person name="Sasaki T."/>
        </authorList>
    </citation>
    <scope>NUCLEOTIDE SEQUENCE [LARGE SCALE GENOMIC DNA]</scope>
    <source>
        <strain evidence="3">cv. Nipponbare</strain>
    </source>
</reference>
<dbReference type="Proteomes" id="UP000000763">
    <property type="component" value="Chromosome 8"/>
</dbReference>
<gene>
    <name evidence="2" type="primary">B1446H11.10</name>
</gene>
<evidence type="ECO:0000256" key="1">
    <source>
        <dbReference type="SAM" id="MobiDB-lite"/>
    </source>
</evidence>
<proteinExistence type="predicted"/>
<feature type="region of interest" description="Disordered" evidence="1">
    <location>
        <begin position="1"/>
        <end position="88"/>
    </location>
</feature>
<accession>Q6YS15</accession>